<evidence type="ECO:0000259" key="1">
    <source>
        <dbReference type="PROSITE" id="PS50112"/>
    </source>
</evidence>
<reference evidence="2 3" key="1">
    <citation type="journal article" date="2016" name="Environ. Microbiol.">
        <title>New Methyloceanibacter diversity from North Sea sediments includes methanotroph containing solely the soluble methane monooxygenase.</title>
        <authorList>
            <person name="Vekeman B."/>
            <person name="Kerckhof F.M."/>
            <person name="Cremers G."/>
            <person name="de Vos P."/>
            <person name="Vandamme P."/>
            <person name="Boon N."/>
            <person name="Op den Camp H.J."/>
            <person name="Heylen K."/>
        </authorList>
    </citation>
    <scope>NUCLEOTIDE SEQUENCE [LARGE SCALE GENOMIC DNA]</scope>
    <source>
        <strain evidence="2 3">R-67175</strain>
    </source>
</reference>
<comment type="caution">
    <text evidence="2">The sequence shown here is derived from an EMBL/GenBank/DDBJ whole genome shotgun (WGS) entry which is preliminary data.</text>
</comment>
<dbReference type="Pfam" id="PF08447">
    <property type="entry name" value="PAS_3"/>
    <property type="match status" value="1"/>
</dbReference>
<dbReference type="InterPro" id="IPR035965">
    <property type="entry name" value="PAS-like_dom_sf"/>
</dbReference>
<feature type="domain" description="PAS" evidence="1">
    <location>
        <begin position="51"/>
        <end position="117"/>
    </location>
</feature>
<accession>A0A1E3W7P1</accession>
<evidence type="ECO:0000313" key="3">
    <source>
        <dbReference type="Proteomes" id="UP000094472"/>
    </source>
</evidence>
<dbReference type="InterPro" id="IPR013655">
    <property type="entry name" value="PAS_fold_3"/>
</dbReference>
<organism evidence="2 3">
    <name type="scientific">Methyloceanibacter superfactus</name>
    <dbReference type="NCBI Taxonomy" id="1774969"/>
    <lineage>
        <taxon>Bacteria</taxon>
        <taxon>Pseudomonadati</taxon>
        <taxon>Pseudomonadota</taxon>
        <taxon>Alphaproteobacteria</taxon>
        <taxon>Hyphomicrobiales</taxon>
        <taxon>Hyphomicrobiaceae</taxon>
        <taxon>Methyloceanibacter</taxon>
    </lineage>
</organism>
<name>A0A1E3W7P1_9HYPH</name>
<keyword evidence="3" id="KW-1185">Reference proteome</keyword>
<dbReference type="Gene3D" id="3.30.450.20">
    <property type="entry name" value="PAS domain"/>
    <property type="match status" value="1"/>
</dbReference>
<dbReference type="SUPFAM" id="SSF55785">
    <property type="entry name" value="PYP-like sensor domain (PAS domain)"/>
    <property type="match status" value="1"/>
</dbReference>
<gene>
    <name evidence="2" type="ORF">AUC69_06660</name>
</gene>
<protein>
    <recommendedName>
        <fullName evidence="1">PAS domain-containing protein</fullName>
    </recommendedName>
</protein>
<sequence length="117" mass="12860">MTASKQHAQRAAAALAKLLRPDVDAGEVTAILQNMLDLAARERDKSAKAKAREQAARLLAASPAVIYSFKARGDFAPTFISDNIETLFGYASGEYLDNPNFWQERVHPDDLARVDAR</sequence>
<dbReference type="AlphaFoldDB" id="A0A1E3W7P1"/>
<proteinExistence type="predicted"/>
<dbReference type="RefSeq" id="WP_069440792.1">
    <property type="nucleotide sequence ID" value="NZ_LPWF01000006.1"/>
</dbReference>
<dbReference type="EMBL" id="LPWF01000006">
    <property type="protein sequence ID" value="ODS01522.1"/>
    <property type="molecule type" value="Genomic_DNA"/>
</dbReference>
<dbReference type="CDD" id="cd00130">
    <property type="entry name" value="PAS"/>
    <property type="match status" value="1"/>
</dbReference>
<evidence type="ECO:0000313" key="2">
    <source>
        <dbReference type="EMBL" id="ODS01522.1"/>
    </source>
</evidence>
<dbReference type="Proteomes" id="UP000094472">
    <property type="component" value="Unassembled WGS sequence"/>
</dbReference>
<dbReference type="OrthoDB" id="9760752at2"/>
<dbReference type="InterPro" id="IPR000014">
    <property type="entry name" value="PAS"/>
</dbReference>
<dbReference type="PROSITE" id="PS50112">
    <property type="entry name" value="PAS"/>
    <property type="match status" value="1"/>
</dbReference>
<dbReference type="STRING" id="1774969.AUC69_06660"/>